<dbReference type="PANTHER" id="PTHR36438">
    <property type="entry name" value="IRON-SULFUR CLUSTER REPAIR PROTEIN YTFE"/>
    <property type="match status" value="1"/>
</dbReference>
<dbReference type="RefSeq" id="WP_185675941.1">
    <property type="nucleotide sequence ID" value="NZ_JACHVB010000035.1"/>
</dbReference>
<dbReference type="NCBIfam" id="TIGR03652">
    <property type="entry name" value="FeS_repair_RIC"/>
    <property type="match status" value="1"/>
</dbReference>
<evidence type="ECO:0000259" key="5">
    <source>
        <dbReference type="Pfam" id="PF01814"/>
    </source>
</evidence>
<dbReference type="CDD" id="cd12108">
    <property type="entry name" value="Hr-like"/>
    <property type="match status" value="1"/>
</dbReference>
<proteinExistence type="predicted"/>
<dbReference type="Pfam" id="PF01814">
    <property type="entry name" value="Hemerythrin"/>
    <property type="match status" value="1"/>
</dbReference>
<dbReference type="Gene3D" id="1.10.3910.10">
    <property type="entry name" value="SP0561-like"/>
    <property type="match status" value="1"/>
</dbReference>
<keyword evidence="3" id="KW-0479">Metal-binding</keyword>
<protein>
    <submittedName>
        <fullName evidence="6">Iron-sulfur cluster repair di-iron protein</fullName>
    </submittedName>
</protein>
<organism evidence="6 7">
    <name type="scientific">Ruficoccus amylovorans</name>
    <dbReference type="NCBI Taxonomy" id="1804625"/>
    <lineage>
        <taxon>Bacteria</taxon>
        <taxon>Pseudomonadati</taxon>
        <taxon>Verrucomicrobiota</taxon>
        <taxon>Opitutia</taxon>
        <taxon>Puniceicoccales</taxon>
        <taxon>Cerasicoccaceae</taxon>
        <taxon>Ruficoccus</taxon>
    </lineage>
</organism>
<evidence type="ECO:0000256" key="2">
    <source>
        <dbReference type="ARBA" id="ARBA00022490"/>
    </source>
</evidence>
<dbReference type="Proteomes" id="UP000546464">
    <property type="component" value="Unassembled WGS sequence"/>
</dbReference>
<keyword evidence="7" id="KW-1185">Reference proteome</keyword>
<keyword evidence="2" id="KW-0963">Cytoplasm</keyword>
<dbReference type="Gene3D" id="1.20.120.520">
    <property type="entry name" value="nmb1532 protein domain like"/>
    <property type="match status" value="1"/>
</dbReference>
<comment type="caution">
    <text evidence="6">The sequence shown here is derived from an EMBL/GenBank/DDBJ whole genome shotgun (WGS) entry which is preliminary data.</text>
</comment>
<dbReference type="PANTHER" id="PTHR36438:SF1">
    <property type="entry name" value="IRON-SULFUR CLUSTER REPAIR PROTEIN YTFE"/>
    <property type="match status" value="1"/>
</dbReference>
<evidence type="ECO:0000256" key="1">
    <source>
        <dbReference type="ARBA" id="ARBA00004496"/>
    </source>
</evidence>
<dbReference type="AlphaFoldDB" id="A0A842HEG4"/>
<evidence type="ECO:0000256" key="4">
    <source>
        <dbReference type="ARBA" id="ARBA00023004"/>
    </source>
</evidence>
<comment type="subcellular location">
    <subcellularLocation>
        <location evidence="1">Cytoplasm</location>
    </subcellularLocation>
</comment>
<dbReference type="Pfam" id="PF04405">
    <property type="entry name" value="ScdA_N"/>
    <property type="match status" value="1"/>
</dbReference>
<dbReference type="EMBL" id="JACHVB010000035">
    <property type="protein sequence ID" value="MBC2594975.1"/>
    <property type="molecule type" value="Genomic_DNA"/>
</dbReference>
<reference evidence="6 7" key="1">
    <citation type="submission" date="2020-07" db="EMBL/GenBank/DDBJ databases">
        <authorList>
            <person name="Feng X."/>
        </authorList>
    </citation>
    <scope>NUCLEOTIDE SEQUENCE [LARGE SCALE GENOMIC DNA]</scope>
    <source>
        <strain evidence="6 7">JCM31066</strain>
    </source>
</reference>
<dbReference type="InterPro" id="IPR019903">
    <property type="entry name" value="RIC_family"/>
</dbReference>
<evidence type="ECO:0000313" key="6">
    <source>
        <dbReference type="EMBL" id="MBC2594975.1"/>
    </source>
</evidence>
<dbReference type="GO" id="GO:0046872">
    <property type="term" value="F:metal ion binding"/>
    <property type="evidence" value="ECO:0007669"/>
    <property type="project" value="UniProtKB-KW"/>
</dbReference>
<evidence type="ECO:0000313" key="7">
    <source>
        <dbReference type="Proteomes" id="UP000546464"/>
    </source>
</evidence>
<gene>
    <name evidence="6" type="primary">ric</name>
    <name evidence="6" type="ORF">H5P28_11975</name>
</gene>
<feature type="domain" description="Hemerythrin-like" evidence="5">
    <location>
        <begin position="81"/>
        <end position="228"/>
    </location>
</feature>
<sequence length="241" mass="27440">MTNLNAQTTVGELVRERPARSRVFEQHRIDYCCGGKRPLAQVCAERSLDLDKILSELQASDQADARFVDADTMRLTELAEHIVATHHAYLREEMPRLDFMTRKVAAVHGDTEPRLRQIREVYVAFQEELTAHMMKEEQILFPMIREIETATAAPQFHCGSLANPIAQMESEHDSAGDALAQFRSLTDDYTPPEWACNTFRALYDALAALEQNMHQHVHKENNVLFPKALRREAELTNPALA</sequence>
<accession>A0A842HEG4</accession>
<dbReference type="InterPro" id="IPR012312">
    <property type="entry name" value="Hemerythrin-like"/>
</dbReference>
<keyword evidence="4" id="KW-0408">Iron</keyword>
<dbReference type="InterPro" id="IPR038062">
    <property type="entry name" value="ScdA-like_N_sf"/>
</dbReference>
<name>A0A842HEG4_9BACT</name>
<evidence type="ECO:0000256" key="3">
    <source>
        <dbReference type="ARBA" id="ARBA00022723"/>
    </source>
</evidence>
<dbReference type="GO" id="GO:0005737">
    <property type="term" value="C:cytoplasm"/>
    <property type="evidence" value="ECO:0007669"/>
    <property type="project" value="UniProtKB-SubCell"/>
</dbReference>